<sequence>MGSSASIPPVTFTKHFHDLPTLARVKISGSILKRKIHVVCDHTSREWVIVLPRGYSGPIVFHDGPKEDDAVMAVSSRRHTVFEITLSGMELREVTELMHCEEVALSTRIYWFELTVEKNRERFEWWPTTQGKISDTDSIWSLIKVSRTKLARSQRMSTIKDEKEIVARWIYRDAVRPEGQFELVGTGLAFGPTYHLMALASAVTFHCNNIRDVRRRG</sequence>
<dbReference type="EMBL" id="LT635758">
    <property type="protein sequence ID" value="SGZ52298.1"/>
    <property type="molecule type" value="Genomic_DNA"/>
</dbReference>
<evidence type="ECO:0000313" key="2">
    <source>
        <dbReference type="Proteomes" id="UP000182334"/>
    </source>
</evidence>
<proteinExistence type="predicted"/>
<evidence type="ECO:0000313" key="1">
    <source>
        <dbReference type="EMBL" id="SGZ52298.1"/>
    </source>
</evidence>
<accession>A0A1L0BQ21</accession>
<dbReference type="Proteomes" id="UP000182334">
    <property type="component" value="Chromosome III"/>
</dbReference>
<dbReference type="OrthoDB" id="3431997at2759"/>
<organism evidence="1 2">
    <name type="scientific">Sungouiella intermedia</name>
    <dbReference type="NCBI Taxonomy" id="45354"/>
    <lineage>
        <taxon>Eukaryota</taxon>
        <taxon>Fungi</taxon>
        <taxon>Dikarya</taxon>
        <taxon>Ascomycota</taxon>
        <taxon>Saccharomycotina</taxon>
        <taxon>Pichiomycetes</taxon>
        <taxon>Metschnikowiaceae</taxon>
        <taxon>Sungouiella</taxon>
    </lineage>
</organism>
<name>A0A1L0BQ21_9ASCO</name>
<dbReference type="AlphaFoldDB" id="A0A1L0BQ21"/>
<reference evidence="1 2" key="1">
    <citation type="submission" date="2016-10" db="EMBL/GenBank/DDBJ databases">
        <authorList>
            <person name="de Groot N.N."/>
        </authorList>
    </citation>
    <scope>NUCLEOTIDE SEQUENCE [LARGE SCALE GENOMIC DNA]</scope>
    <source>
        <strain evidence="1 2">CBS 141442</strain>
    </source>
</reference>
<protein>
    <submittedName>
        <fullName evidence="1">CIC11C00000002310</fullName>
    </submittedName>
</protein>
<keyword evidence="2" id="KW-1185">Reference proteome</keyword>
<gene>
    <name evidence="1" type="ORF">SAMEA4029010_CIC11G00000002310</name>
</gene>